<proteinExistence type="predicted"/>
<dbReference type="WBParaSite" id="ASIM_0001000401-mRNA-1">
    <property type="protein sequence ID" value="ASIM_0001000401-mRNA-1"/>
    <property type="gene ID" value="ASIM_0001000401"/>
</dbReference>
<evidence type="ECO:0000256" key="1">
    <source>
        <dbReference type="SAM" id="MobiDB-lite"/>
    </source>
</evidence>
<accession>A0A0M3JQQ3</accession>
<feature type="region of interest" description="Disordered" evidence="1">
    <location>
        <begin position="109"/>
        <end position="129"/>
    </location>
</feature>
<protein>
    <submittedName>
        <fullName evidence="4">DUF4283 domain-containing protein</fullName>
    </submittedName>
</protein>
<sequence length="129" mass="14276">MLSRLPGFPLRVFLPESSLHRLLNCPWSWEFNELALVRGRRRCGAGSVADLVRLKACSVVDTRMEWLDSSESVPPETSDDVAHGRPRRPRLLGIFGARFWAPDLAPLEQLNKPPVGAGESESGSSVPSR</sequence>
<evidence type="ECO:0000313" key="2">
    <source>
        <dbReference type="EMBL" id="VDK41636.1"/>
    </source>
</evidence>
<reference evidence="2 3" key="2">
    <citation type="submission" date="2018-11" db="EMBL/GenBank/DDBJ databases">
        <authorList>
            <consortium name="Pathogen Informatics"/>
        </authorList>
    </citation>
    <scope>NUCLEOTIDE SEQUENCE [LARGE SCALE GENOMIC DNA]</scope>
</reference>
<dbReference type="EMBL" id="UYRR01030910">
    <property type="protein sequence ID" value="VDK41636.1"/>
    <property type="molecule type" value="Genomic_DNA"/>
</dbReference>
<organism evidence="4">
    <name type="scientific">Anisakis simplex</name>
    <name type="common">Herring worm</name>
    <dbReference type="NCBI Taxonomy" id="6269"/>
    <lineage>
        <taxon>Eukaryota</taxon>
        <taxon>Metazoa</taxon>
        <taxon>Ecdysozoa</taxon>
        <taxon>Nematoda</taxon>
        <taxon>Chromadorea</taxon>
        <taxon>Rhabditida</taxon>
        <taxon>Spirurina</taxon>
        <taxon>Ascaridomorpha</taxon>
        <taxon>Ascaridoidea</taxon>
        <taxon>Anisakidae</taxon>
        <taxon>Anisakis</taxon>
        <taxon>Anisakis simplex complex</taxon>
    </lineage>
</organism>
<reference evidence="4" key="1">
    <citation type="submission" date="2017-02" db="UniProtKB">
        <authorList>
            <consortium name="WormBaseParasite"/>
        </authorList>
    </citation>
    <scope>IDENTIFICATION</scope>
</reference>
<gene>
    <name evidence="2" type="ORF">ASIM_LOCUS9734</name>
</gene>
<dbReference type="AlphaFoldDB" id="A0A0M3JQQ3"/>
<feature type="compositionally biased region" description="Low complexity" evidence="1">
    <location>
        <begin position="113"/>
        <end position="129"/>
    </location>
</feature>
<dbReference type="Proteomes" id="UP000267096">
    <property type="component" value="Unassembled WGS sequence"/>
</dbReference>
<evidence type="ECO:0000313" key="3">
    <source>
        <dbReference type="Proteomes" id="UP000267096"/>
    </source>
</evidence>
<keyword evidence="3" id="KW-1185">Reference proteome</keyword>
<evidence type="ECO:0000313" key="4">
    <source>
        <dbReference type="WBParaSite" id="ASIM_0001000401-mRNA-1"/>
    </source>
</evidence>
<name>A0A0M3JQQ3_ANISI</name>